<comment type="caution">
    <text evidence="1">The sequence shown here is derived from an EMBL/GenBank/DDBJ whole genome shotgun (WGS) entry which is preliminary data.</text>
</comment>
<dbReference type="Proteomes" id="UP000575068">
    <property type="component" value="Unassembled WGS sequence"/>
</dbReference>
<sequence length="98" mass="10135">MDMNFPHRPRGLPPGPVALGDQAPDLSVLLAVASARQAASPTARCLAAGKDGAGEQIDFATALARVFAPRAVEKVKTRSLAGCFSPLIAEHLTVGQES</sequence>
<proteinExistence type="predicted"/>
<protein>
    <submittedName>
        <fullName evidence="1">Uncharacterized protein</fullName>
    </submittedName>
</protein>
<organism evidence="1 2">
    <name type="scientific">Rhizorhapis suberifaciens</name>
    <name type="common">corky root of lettuce</name>
    <dbReference type="NCBI Taxonomy" id="13656"/>
    <lineage>
        <taxon>Bacteria</taxon>
        <taxon>Pseudomonadati</taxon>
        <taxon>Pseudomonadota</taxon>
        <taxon>Alphaproteobacteria</taxon>
        <taxon>Sphingomonadales</taxon>
        <taxon>Sphingomonadaceae</taxon>
        <taxon>Rhizorhapis</taxon>
    </lineage>
</organism>
<dbReference type="EMBL" id="JACHOV010000004">
    <property type="protein sequence ID" value="MBB4641017.1"/>
    <property type="molecule type" value="Genomic_DNA"/>
</dbReference>
<evidence type="ECO:0000313" key="2">
    <source>
        <dbReference type="Proteomes" id="UP000575068"/>
    </source>
</evidence>
<name>A0A840HTT4_9SPHN</name>
<reference evidence="1 2" key="1">
    <citation type="submission" date="2020-08" db="EMBL/GenBank/DDBJ databases">
        <title>Genomic Encyclopedia of Type Strains, Phase IV (KMG-IV): sequencing the most valuable type-strain genomes for metagenomic binning, comparative biology and taxonomic classification.</title>
        <authorList>
            <person name="Goeker M."/>
        </authorList>
    </citation>
    <scope>NUCLEOTIDE SEQUENCE [LARGE SCALE GENOMIC DNA]</scope>
    <source>
        <strain evidence="1 2">DSM 7465</strain>
    </source>
</reference>
<dbReference type="AlphaFoldDB" id="A0A840HTT4"/>
<gene>
    <name evidence="1" type="ORF">HNQ99_001321</name>
</gene>
<keyword evidence="2" id="KW-1185">Reference proteome</keyword>
<evidence type="ECO:0000313" key="1">
    <source>
        <dbReference type="EMBL" id="MBB4641017.1"/>
    </source>
</evidence>
<accession>A0A840HTT4</accession>
<dbReference type="RefSeq" id="WP_184474835.1">
    <property type="nucleotide sequence ID" value="NZ_JACHOV010000004.1"/>
</dbReference>